<dbReference type="InterPro" id="IPR017946">
    <property type="entry name" value="PLC-like_Pdiesterase_TIM-brl"/>
</dbReference>
<feature type="domain" description="GP-PDE" evidence="2">
    <location>
        <begin position="42"/>
        <end position="290"/>
    </location>
</feature>
<accession>A0A1T4YH14</accession>
<dbReference type="GO" id="GO:0008081">
    <property type="term" value="F:phosphoric diester hydrolase activity"/>
    <property type="evidence" value="ECO:0007669"/>
    <property type="project" value="InterPro"/>
</dbReference>
<evidence type="ECO:0000313" key="4">
    <source>
        <dbReference type="Proteomes" id="UP000190042"/>
    </source>
</evidence>
<dbReference type="GO" id="GO:0006629">
    <property type="term" value="P:lipid metabolic process"/>
    <property type="evidence" value="ECO:0007669"/>
    <property type="project" value="InterPro"/>
</dbReference>
<name>A0A1T4YH14_9BACL</name>
<dbReference type="PANTHER" id="PTHR46211">
    <property type="entry name" value="GLYCEROPHOSPHORYL DIESTER PHOSPHODIESTERASE"/>
    <property type="match status" value="1"/>
</dbReference>
<feature type="chain" id="PRO_5010578170" evidence="1">
    <location>
        <begin position="21"/>
        <end position="292"/>
    </location>
</feature>
<feature type="signal peptide" evidence="1">
    <location>
        <begin position="1"/>
        <end position="20"/>
    </location>
</feature>
<dbReference type="InterPro" id="IPR030395">
    <property type="entry name" value="GP_PDE_dom"/>
</dbReference>
<dbReference type="Gene3D" id="3.20.20.190">
    <property type="entry name" value="Phosphatidylinositol (PI) phosphodiesterase"/>
    <property type="match status" value="1"/>
</dbReference>
<dbReference type="PROSITE" id="PS51704">
    <property type="entry name" value="GP_PDE"/>
    <property type="match status" value="1"/>
</dbReference>
<evidence type="ECO:0000259" key="2">
    <source>
        <dbReference type="PROSITE" id="PS51704"/>
    </source>
</evidence>
<dbReference type="EMBL" id="FUYJ01000004">
    <property type="protein sequence ID" value="SKB00525.1"/>
    <property type="molecule type" value="Genomic_DNA"/>
</dbReference>
<dbReference type="SUPFAM" id="SSF51695">
    <property type="entry name" value="PLC-like phosphodiesterases"/>
    <property type="match status" value="1"/>
</dbReference>
<evidence type="ECO:0000256" key="1">
    <source>
        <dbReference type="SAM" id="SignalP"/>
    </source>
</evidence>
<protein>
    <submittedName>
        <fullName evidence="3">Glycerophosphoryl diester phosphodiesterase</fullName>
    </submittedName>
</protein>
<organism evidence="3 4">
    <name type="scientific">Sporosarcina newyorkensis</name>
    <dbReference type="NCBI Taxonomy" id="759851"/>
    <lineage>
        <taxon>Bacteria</taxon>
        <taxon>Bacillati</taxon>
        <taxon>Bacillota</taxon>
        <taxon>Bacilli</taxon>
        <taxon>Bacillales</taxon>
        <taxon>Caryophanaceae</taxon>
        <taxon>Sporosarcina</taxon>
    </lineage>
</organism>
<evidence type="ECO:0000313" key="3">
    <source>
        <dbReference type="EMBL" id="SKB00525.1"/>
    </source>
</evidence>
<dbReference type="PANTHER" id="PTHR46211:SF1">
    <property type="entry name" value="GLYCEROPHOSPHODIESTER PHOSPHODIESTERASE, CYTOPLASMIC"/>
    <property type="match status" value="1"/>
</dbReference>
<keyword evidence="1" id="KW-0732">Signal</keyword>
<dbReference type="RefSeq" id="WP_009765622.1">
    <property type="nucleotide sequence ID" value="NZ_FUYJ01000004.1"/>
</dbReference>
<dbReference type="AlphaFoldDB" id="A0A1T4YH14"/>
<reference evidence="4" key="1">
    <citation type="submission" date="2017-02" db="EMBL/GenBank/DDBJ databases">
        <authorList>
            <person name="Varghese N."/>
            <person name="Submissions S."/>
        </authorList>
    </citation>
    <scope>NUCLEOTIDE SEQUENCE [LARGE SCALE GENOMIC DNA]</scope>
    <source>
        <strain evidence="4">DSM 23966</strain>
    </source>
</reference>
<keyword evidence="4" id="KW-1185">Reference proteome</keyword>
<dbReference type="Proteomes" id="UP000190042">
    <property type="component" value="Unassembled WGS sequence"/>
</dbReference>
<sequence>MGRKTKVALTVGAASVAAWAASKVVVKQEPRAEKKALQFSEIAVLANVDIAEDPSVHLLTAYTNAADLGVHGFAVNIRLTKDEEIILAPSHDLQLTGVIADYTLAELQNEKLPVIDDSESLADQEASSIVSLRELLETFPQLLHVISMSDSPDTYEGSLIPSKLWRLLKEMDAADRVVVTSSYDEQIDRFNLYAQNSVALGAGNEEIKKAYVAYSSKFGHLYKPNADLFCLPEKIGVFPLASDGFVQFLQQLNITVLYELTNTVDIQKLSKLEIAGFITTEPKQVLSYFNEN</sequence>
<proteinExistence type="predicted"/>
<gene>
    <name evidence="3" type="ORF">SAMN04244570_2509</name>
</gene>